<organism evidence="7">
    <name type="scientific">Mycolicibacterium gilvum (strain PYR-GCK)</name>
    <name type="common">Mycobacterium gilvum (strain PYR-GCK)</name>
    <dbReference type="NCBI Taxonomy" id="350054"/>
    <lineage>
        <taxon>Bacteria</taxon>
        <taxon>Bacillati</taxon>
        <taxon>Actinomycetota</taxon>
        <taxon>Actinomycetes</taxon>
        <taxon>Mycobacteriales</taxon>
        <taxon>Mycobacteriaceae</taxon>
        <taxon>Mycolicibacterium</taxon>
    </lineage>
</organism>
<sequence length="476" mass="50240">MRDTRIPAVSRFGITGRAAAAYLLLAGLQRGVSLLILPFISHAMLPSEYGAASTLTASAMLIVAIIAAPVEQLVFRAAARGGDDAPALIRVAGTYCYLVLPLFIACVAAGSVVYLPDLFGISGQIWAIELLAVGFLPAATYFALPFVRARQDLRKFVWLAATSILVTALSKFLLIVVWGLGVFGWAISDLVSAVVSALLAIALIRLPRVHVAARNICAVLTFSIPLIPHRASFWALSSLSRPAMATVSTLAQVGLLSFGLNLAAVANMILAELNQAFQPRYSREKFPAPNGETRKPVHWQLVLAFAIPALVGASVALGGQFIFAESYWPSFALTGLLLCGQVAYGLYLVPMNYIVQSAGLPKFSALASVSGATIILVGILALGRQYGAVGVAYVTSSGFAAMAVVAFILTRILRLNISWSSWLKNWPEIALGLAGLVCSIAALVLIVGSTASYIFAVASIVLTVYALALTAARRSS</sequence>
<dbReference type="PANTHER" id="PTHR30250:SF11">
    <property type="entry name" value="O-ANTIGEN TRANSPORTER-RELATED"/>
    <property type="match status" value="1"/>
</dbReference>
<protein>
    <submittedName>
        <fullName evidence="7">Polysaccharide biosynthesis protein</fullName>
    </submittedName>
</protein>
<evidence type="ECO:0000256" key="6">
    <source>
        <dbReference type="SAM" id="Phobius"/>
    </source>
</evidence>
<dbReference type="PANTHER" id="PTHR30250">
    <property type="entry name" value="PST FAMILY PREDICTED COLANIC ACID TRANSPORTER"/>
    <property type="match status" value="1"/>
</dbReference>
<feature type="transmembrane region" description="Helical" evidence="6">
    <location>
        <begin position="183"/>
        <end position="204"/>
    </location>
</feature>
<reference evidence="7" key="2">
    <citation type="journal article" date="2013" name="PLoS ONE">
        <title>A Gene Expression Study of the Activities of Aromatic Ring-Cleavage Dioxygenases in Mycobacterium gilvum PYR-GCK to Changes in Salinity and pH during Pyrene Degradation.</title>
        <authorList>
            <person name="Badejo A.C."/>
            <person name="Badejo A.O."/>
            <person name="Shin K.H."/>
            <person name="Chai Y.G."/>
        </authorList>
    </citation>
    <scope>NUCLEOTIDE SEQUENCE [LARGE SCALE GENOMIC DNA]</scope>
    <source>
        <strain evidence="7">PYR-GCK</strain>
    </source>
</reference>
<dbReference type="GO" id="GO:0005886">
    <property type="term" value="C:plasma membrane"/>
    <property type="evidence" value="ECO:0007669"/>
    <property type="project" value="UniProtKB-SubCell"/>
</dbReference>
<feature type="transmembrane region" description="Helical" evidence="6">
    <location>
        <begin position="249"/>
        <end position="270"/>
    </location>
</feature>
<feature type="transmembrane region" description="Helical" evidence="6">
    <location>
        <begin position="301"/>
        <end position="324"/>
    </location>
</feature>
<evidence type="ECO:0000256" key="3">
    <source>
        <dbReference type="ARBA" id="ARBA00022692"/>
    </source>
</evidence>
<dbReference type="STRING" id="350054.Mflv_4764"/>
<accession>A4TF44</accession>
<evidence type="ECO:0000256" key="5">
    <source>
        <dbReference type="ARBA" id="ARBA00023136"/>
    </source>
</evidence>
<feature type="transmembrane region" description="Helical" evidence="6">
    <location>
        <begin position="87"/>
        <end position="113"/>
    </location>
</feature>
<feature type="transmembrane region" description="Helical" evidence="6">
    <location>
        <begin position="156"/>
        <end position="177"/>
    </location>
</feature>
<gene>
    <name evidence="7" type="ordered locus">Mflv_4764</name>
</gene>
<feature type="transmembrane region" description="Helical" evidence="6">
    <location>
        <begin position="388"/>
        <end position="409"/>
    </location>
</feature>
<dbReference type="eggNOG" id="COG2244">
    <property type="taxonomic scope" value="Bacteria"/>
</dbReference>
<feature type="transmembrane region" description="Helical" evidence="6">
    <location>
        <begin position="216"/>
        <end position="237"/>
    </location>
</feature>
<feature type="transmembrane region" description="Helical" evidence="6">
    <location>
        <begin position="453"/>
        <end position="472"/>
    </location>
</feature>
<dbReference type="InterPro" id="IPR050833">
    <property type="entry name" value="Poly_Biosynth_Transport"/>
</dbReference>
<keyword evidence="4 6" id="KW-1133">Transmembrane helix</keyword>
<feature type="transmembrane region" description="Helical" evidence="6">
    <location>
        <begin position="125"/>
        <end position="144"/>
    </location>
</feature>
<evidence type="ECO:0000256" key="2">
    <source>
        <dbReference type="ARBA" id="ARBA00022475"/>
    </source>
</evidence>
<feature type="transmembrane region" description="Helical" evidence="6">
    <location>
        <begin position="330"/>
        <end position="351"/>
    </location>
</feature>
<proteinExistence type="predicted"/>
<evidence type="ECO:0000256" key="4">
    <source>
        <dbReference type="ARBA" id="ARBA00022989"/>
    </source>
</evidence>
<dbReference type="HOGENOM" id="CLU_573435_0_0_11"/>
<dbReference type="KEGG" id="mgi:Mflv_4764"/>
<evidence type="ECO:0000256" key="1">
    <source>
        <dbReference type="ARBA" id="ARBA00004651"/>
    </source>
</evidence>
<dbReference type="AlphaFoldDB" id="A4TF44"/>
<feature type="transmembrane region" description="Helical" evidence="6">
    <location>
        <begin position="21"/>
        <end position="40"/>
    </location>
</feature>
<reference evidence="7" key="1">
    <citation type="submission" date="2007-04" db="EMBL/GenBank/DDBJ databases">
        <authorList>
            <consortium name="US DOE Joint Genome Institute"/>
            <person name="Copeland A."/>
            <person name="Lucas S."/>
            <person name="Lapidus A."/>
            <person name="Barry K."/>
            <person name="Detter J.C."/>
            <person name="Glavina del Rio T."/>
            <person name="Hammon N."/>
            <person name="Israni S."/>
            <person name="Dalin E."/>
            <person name="Tice H."/>
            <person name="Pitluck S."/>
            <person name="Chain P."/>
            <person name="Malfatti S."/>
            <person name="Shin M."/>
            <person name="Vergez L."/>
            <person name="Schmutz J."/>
            <person name="Larimer F."/>
            <person name="Land M."/>
            <person name="Hauser L."/>
            <person name="Kyrpides N."/>
            <person name="Mikhailova N."/>
            <person name="Miller C."/>
            <person name="Richardson P."/>
        </authorList>
    </citation>
    <scope>NUCLEOTIDE SEQUENCE</scope>
    <source>
        <strain evidence="7">PYR-GCK</strain>
    </source>
</reference>
<feature type="transmembrane region" description="Helical" evidence="6">
    <location>
        <begin position="429"/>
        <end position="447"/>
    </location>
</feature>
<feature type="transmembrane region" description="Helical" evidence="6">
    <location>
        <begin position="52"/>
        <end position="75"/>
    </location>
</feature>
<feature type="transmembrane region" description="Helical" evidence="6">
    <location>
        <begin position="363"/>
        <end position="382"/>
    </location>
</feature>
<comment type="subcellular location">
    <subcellularLocation>
        <location evidence="1">Cell membrane</location>
        <topology evidence="1">Multi-pass membrane protein</topology>
    </subcellularLocation>
</comment>
<name>A4TF44_MYCGI</name>
<dbReference type="EMBL" id="CP000656">
    <property type="protein sequence ID" value="ABP47232.1"/>
    <property type="molecule type" value="Genomic_DNA"/>
</dbReference>
<keyword evidence="3 6" id="KW-0812">Transmembrane</keyword>
<keyword evidence="5 6" id="KW-0472">Membrane</keyword>
<evidence type="ECO:0000313" key="7">
    <source>
        <dbReference type="EMBL" id="ABP47232.1"/>
    </source>
</evidence>
<keyword evidence="2" id="KW-1003">Cell membrane</keyword>